<dbReference type="SUPFAM" id="SSF46689">
    <property type="entry name" value="Homeodomain-like"/>
    <property type="match status" value="1"/>
</dbReference>
<dbReference type="PROSITE" id="PS01124">
    <property type="entry name" value="HTH_ARAC_FAMILY_2"/>
    <property type="match status" value="1"/>
</dbReference>
<dbReference type="SMART" id="SM00342">
    <property type="entry name" value="HTH_ARAC"/>
    <property type="match status" value="1"/>
</dbReference>
<proteinExistence type="predicted"/>
<dbReference type="PANTHER" id="PTHR11019">
    <property type="entry name" value="HTH-TYPE TRANSCRIPTIONAL REGULATOR NIMR"/>
    <property type="match status" value="1"/>
</dbReference>
<dbReference type="Pfam" id="PF12833">
    <property type="entry name" value="HTH_18"/>
    <property type="match status" value="1"/>
</dbReference>
<accession>A0A1C3ZE15</accession>
<dbReference type="InterPro" id="IPR011051">
    <property type="entry name" value="RmlC_Cupin_sf"/>
</dbReference>
<keyword evidence="3 6" id="KW-0238">DNA-binding</keyword>
<keyword evidence="1" id="KW-0678">Repressor</keyword>
<dbReference type="PROSITE" id="PS00041">
    <property type="entry name" value="HTH_ARAC_FAMILY_1"/>
    <property type="match status" value="1"/>
</dbReference>
<keyword evidence="4" id="KW-0804">Transcription</keyword>
<evidence type="ECO:0000313" key="6">
    <source>
        <dbReference type="EMBL" id="SCB80500.1"/>
    </source>
</evidence>
<keyword evidence="7" id="KW-1185">Reference proteome</keyword>
<dbReference type="InterPro" id="IPR009057">
    <property type="entry name" value="Homeodomain-like_sf"/>
</dbReference>
<evidence type="ECO:0000259" key="5">
    <source>
        <dbReference type="PROSITE" id="PS01124"/>
    </source>
</evidence>
<evidence type="ECO:0000256" key="2">
    <source>
        <dbReference type="ARBA" id="ARBA00023015"/>
    </source>
</evidence>
<dbReference type="InterPro" id="IPR018060">
    <property type="entry name" value="HTH_AraC"/>
</dbReference>
<dbReference type="AlphaFoldDB" id="A0A1C3ZE15"/>
<name>A0A1C3ZE15_9GAMM</name>
<dbReference type="EMBL" id="FMAQ01000001">
    <property type="protein sequence ID" value="SCB80500.1"/>
    <property type="molecule type" value="Genomic_DNA"/>
</dbReference>
<dbReference type="InterPro" id="IPR018062">
    <property type="entry name" value="HTH_AraC-typ_CS"/>
</dbReference>
<dbReference type="CDD" id="cd06124">
    <property type="entry name" value="cupin_NimR-like_N"/>
    <property type="match status" value="1"/>
</dbReference>
<evidence type="ECO:0000313" key="7">
    <source>
        <dbReference type="Proteomes" id="UP000199670"/>
    </source>
</evidence>
<organism evidence="6 7">
    <name type="scientific">Gilliamella bombicola</name>
    <dbReference type="NCBI Taxonomy" id="1798182"/>
    <lineage>
        <taxon>Bacteria</taxon>
        <taxon>Pseudomonadati</taxon>
        <taxon>Pseudomonadota</taxon>
        <taxon>Gammaproteobacteria</taxon>
        <taxon>Orbales</taxon>
        <taxon>Orbaceae</taxon>
        <taxon>Gilliamella</taxon>
    </lineage>
</organism>
<dbReference type="GO" id="GO:0003700">
    <property type="term" value="F:DNA-binding transcription factor activity"/>
    <property type="evidence" value="ECO:0007669"/>
    <property type="project" value="InterPro"/>
</dbReference>
<dbReference type="OrthoDB" id="5949386at2"/>
<dbReference type="PANTHER" id="PTHR11019:SF199">
    <property type="entry name" value="HTH-TYPE TRANSCRIPTIONAL REGULATOR NIMR"/>
    <property type="match status" value="1"/>
</dbReference>
<gene>
    <name evidence="6" type="ORF">GA0061081_101357</name>
</gene>
<evidence type="ECO:0000256" key="1">
    <source>
        <dbReference type="ARBA" id="ARBA00022491"/>
    </source>
</evidence>
<dbReference type="GO" id="GO:0043565">
    <property type="term" value="F:sequence-specific DNA binding"/>
    <property type="evidence" value="ECO:0007669"/>
    <property type="project" value="InterPro"/>
</dbReference>
<dbReference type="Gene3D" id="1.10.10.60">
    <property type="entry name" value="Homeodomain-like"/>
    <property type="match status" value="1"/>
</dbReference>
<dbReference type="SUPFAM" id="SSF51182">
    <property type="entry name" value="RmlC-like cupins"/>
    <property type="match status" value="1"/>
</dbReference>
<dbReference type="FunFam" id="1.10.10.60:FF:000132">
    <property type="entry name" value="AraC family transcriptional regulator"/>
    <property type="match status" value="1"/>
</dbReference>
<keyword evidence="2" id="KW-0805">Transcription regulation</keyword>
<reference evidence="7" key="1">
    <citation type="submission" date="2016-08" db="EMBL/GenBank/DDBJ databases">
        <authorList>
            <person name="Varghese N."/>
            <person name="Submissions Spin"/>
        </authorList>
    </citation>
    <scope>NUCLEOTIDE SEQUENCE [LARGE SCALE GENOMIC DNA]</scope>
    <source>
        <strain evidence="7">R-53248</strain>
    </source>
</reference>
<dbReference type="InterPro" id="IPR020449">
    <property type="entry name" value="Tscrpt_reg_AraC-type_HTH"/>
</dbReference>
<dbReference type="Proteomes" id="UP000199670">
    <property type="component" value="Unassembled WGS sequence"/>
</dbReference>
<dbReference type="PRINTS" id="PR00032">
    <property type="entry name" value="HTHARAC"/>
</dbReference>
<feature type="domain" description="HTH araC/xylS-type" evidence="5">
    <location>
        <begin position="161"/>
        <end position="258"/>
    </location>
</feature>
<dbReference type="STRING" id="1798182.GA0061081_101357"/>
<dbReference type="RefSeq" id="WP_091346511.1">
    <property type="nucleotide sequence ID" value="NZ_FMAQ01000001.1"/>
</dbReference>
<protein>
    <submittedName>
        <fullName evidence="6">AraC-type DNA-binding protein</fullName>
    </submittedName>
</protein>
<evidence type="ECO:0000256" key="4">
    <source>
        <dbReference type="ARBA" id="ARBA00023163"/>
    </source>
</evidence>
<sequence length="273" mass="30957">MNISLISPEVASSDSEPMIISASLKSPSVKVTERHHHSRGQLAGTLQGLISIEVESSQWVIPATHGIWIPPDTQHSLLGSHGPFYGWSIYIQKSECNNLPNKSCMLELSTLLREAITRTMTWNNSELQPEHKRLMAVIVDEISIIPQVDIALPMPKDIRLLKIALALSNNPSDDRNINEWSVWAGISRRSLTRRFTNETGFNFTEWRQKLRMLKALELLVAGRPITEISLNLGYDNISGFIAIFRRNFGVTPGNYQKAMRNNRPWRNFNDTII</sequence>
<evidence type="ECO:0000256" key="3">
    <source>
        <dbReference type="ARBA" id="ARBA00023125"/>
    </source>
</evidence>